<comment type="cofactor">
    <cofactor evidence="1">
        <name>Fe cation</name>
        <dbReference type="ChEBI" id="CHEBI:24875"/>
    </cofactor>
</comment>
<accession>A0A381XTT6</accession>
<dbReference type="Pfam" id="PF00848">
    <property type="entry name" value="Ring_hydroxyl_A"/>
    <property type="match status" value="1"/>
</dbReference>
<keyword evidence="3" id="KW-0479">Metal-binding</keyword>
<dbReference type="InterPro" id="IPR001663">
    <property type="entry name" value="Rng_hydr_dOase-A"/>
</dbReference>
<dbReference type="SUPFAM" id="SSF50022">
    <property type="entry name" value="ISP domain"/>
    <property type="match status" value="1"/>
</dbReference>
<dbReference type="CDD" id="cd08882">
    <property type="entry name" value="RHO_alpha_C_MupW-like"/>
    <property type="match status" value="1"/>
</dbReference>
<dbReference type="AlphaFoldDB" id="A0A381XTT6"/>
<dbReference type="PANTHER" id="PTHR43756:SF5">
    <property type="entry name" value="CHOLINE MONOOXYGENASE, CHLOROPLASTIC"/>
    <property type="match status" value="1"/>
</dbReference>
<organism evidence="8">
    <name type="scientific">marine metagenome</name>
    <dbReference type="NCBI Taxonomy" id="408172"/>
    <lineage>
        <taxon>unclassified sequences</taxon>
        <taxon>metagenomes</taxon>
        <taxon>ecological metagenomes</taxon>
    </lineage>
</organism>
<sequence length="458" mass="53678">MSKQKLKIQPTPRDHQPDPIIRGDKISGERYYSKDFMEKEWDFMWTKVWQIAGWASEIPNPDDFFIYKIRREEILVVRQKDNSIKAFYNVCPHRGNILVHVENGSLDTFKCTYHGWTYDTQGILRDLLDPEDFDGGNPCGKIKLKEVQCRAALGFVWINLDDNPREFEEALSPLLNHLRPYQPERFIRVLNLTCEIDCNWKIIHDNFNESYHLPTLHPELSVHIENNYKFSQFDMYENGHNRMLMPGHKPALGNESPNDVQFPLDEALKAWDLNPDDFKGKAQETRLAIQKQKRKLAKEKDFWHYEFLTDEQLTDYYFYNCFPNYDITMTPDGIQVQRPQPHPTDPEKCLFEHWWFVPKMERLSGSATFIGSDTTETTAGENMTETPLGPRPLRTAAHEWIVYPEGSMGYVTDQDIGMAIGQQKGVKSRGFDDAILTGQETRVRRYHEVLNDYIEGRR</sequence>
<evidence type="ECO:0000256" key="5">
    <source>
        <dbReference type="ARBA" id="ARBA00023004"/>
    </source>
</evidence>
<dbReference type="InterPro" id="IPR017941">
    <property type="entry name" value="Rieske_2Fe-2S"/>
</dbReference>
<evidence type="ECO:0000256" key="1">
    <source>
        <dbReference type="ARBA" id="ARBA00001962"/>
    </source>
</evidence>
<dbReference type="GO" id="GO:0016491">
    <property type="term" value="F:oxidoreductase activity"/>
    <property type="evidence" value="ECO:0007669"/>
    <property type="project" value="UniProtKB-KW"/>
</dbReference>
<dbReference type="PROSITE" id="PS51296">
    <property type="entry name" value="RIESKE"/>
    <property type="match status" value="1"/>
</dbReference>
<proteinExistence type="predicted"/>
<dbReference type="InterPro" id="IPR036922">
    <property type="entry name" value="Rieske_2Fe-2S_sf"/>
</dbReference>
<reference evidence="8" key="1">
    <citation type="submission" date="2018-05" db="EMBL/GenBank/DDBJ databases">
        <authorList>
            <person name="Lanie J.A."/>
            <person name="Ng W.-L."/>
            <person name="Kazmierczak K.M."/>
            <person name="Andrzejewski T.M."/>
            <person name="Davidsen T.M."/>
            <person name="Wayne K.J."/>
            <person name="Tettelin H."/>
            <person name="Glass J.I."/>
            <person name="Rusch D."/>
            <person name="Podicherti R."/>
            <person name="Tsui H.-C.T."/>
            <person name="Winkler M.E."/>
        </authorList>
    </citation>
    <scope>NUCLEOTIDE SEQUENCE</scope>
</reference>
<evidence type="ECO:0000313" key="8">
    <source>
        <dbReference type="EMBL" id="SVA68070.1"/>
    </source>
</evidence>
<dbReference type="Gene3D" id="3.90.380.10">
    <property type="entry name" value="Naphthalene 1,2-dioxygenase Alpha Subunit, Chain A, domain 1"/>
    <property type="match status" value="1"/>
</dbReference>
<dbReference type="SUPFAM" id="SSF55961">
    <property type="entry name" value="Bet v1-like"/>
    <property type="match status" value="1"/>
</dbReference>
<keyword evidence="6" id="KW-0411">Iron-sulfur</keyword>
<gene>
    <name evidence="8" type="ORF">METZ01_LOCUS120924</name>
</gene>
<evidence type="ECO:0000256" key="4">
    <source>
        <dbReference type="ARBA" id="ARBA00023002"/>
    </source>
</evidence>
<keyword evidence="5" id="KW-0408">Iron</keyword>
<dbReference type="Gene3D" id="2.102.10.10">
    <property type="entry name" value="Rieske [2Fe-2S] iron-sulphur domain"/>
    <property type="match status" value="1"/>
</dbReference>
<dbReference type="Pfam" id="PF00355">
    <property type="entry name" value="Rieske"/>
    <property type="match status" value="1"/>
</dbReference>
<keyword evidence="4" id="KW-0560">Oxidoreductase</keyword>
<evidence type="ECO:0000256" key="2">
    <source>
        <dbReference type="ARBA" id="ARBA00022714"/>
    </source>
</evidence>
<dbReference type="EMBL" id="UINC01016332">
    <property type="protein sequence ID" value="SVA68070.1"/>
    <property type="molecule type" value="Genomic_DNA"/>
</dbReference>
<feature type="domain" description="Rieske" evidence="7">
    <location>
        <begin position="49"/>
        <end position="158"/>
    </location>
</feature>
<dbReference type="CDD" id="cd03469">
    <property type="entry name" value="Rieske_RO_Alpha_N"/>
    <property type="match status" value="1"/>
</dbReference>
<evidence type="ECO:0000256" key="6">
    <source>
        <dbReference type="ARBA" id="ARBA00023014"/>
    </source>
</evidence>
<dbReference type="PANTHER" id="PTHR43756">
    <property type="entry name" value="CHOLINE MONOOXYGENASE, CHLOROPLASTIC"/>
    <property type="match status" value="1"/>
</dbReference>
<keyword evidence="2" id="KW-0001">2Fe-2S</keyword>
<name>A0A381XTT6_9ZZZZ</name>
<dbReference type="GO" id="GO:0051537">
    <property type="term" value="F:2 iron, 2 sulfur cluster binding"/>
    <property type="evidence" value="ECO:0007669"/>
    <property type="project" value="UniProtKB-KW"/>
</dbReference>
<dbReference type="GO" id="GO:0005506">
    <property type="term" value="F:iron ion binding"/>
    <property type="evidence" value="ECO:0007669"/>
    <property type="project" value="InterPro"/>
</dbReference>
<dbReference type="InterPro" id="IPR015879">
    <property type="entry name" value="Ring_hydroxy_dOase_asu_C_dom"/>
</dbReference>
<dbReference type="PRINTS" id="PR00090">
    <property type="entry name" value="RNGDIOXGNASE"/>
</dbReference>
<protein>
    <recommendedName>
        <fullName evidence="7">Rieske domain-containing protein</fullName>
    </recommendedName>
</protein>
<evidence type="ECO:0000259" key="7">
    <source>
        <dbReference type="PROSITE" id="PS51296"/>
    </source>
</evidence>
<evidence type="ECO:0000256" key="3">
    <source>
        <dbReference type="ARBA" id="ARBA00022723"/>
    </source>
</evidence>